<gene>
    <name evidence="1" type="ORF">HM131_11005</name>
</gene>
<dbReference type="InterPro" id="IPR025916">
    <property type="entry name" value="YdjO"/>
</dbReference>
<evidence type="ECO:0000313" key="1">
    <source>
        <dbReference type="EMBL" id="ARI77338.1"/>
    </source>
</evidence>
<reference evidence="1 2" key="1">
    <citation type="submission" date="2017-04" db="EMBL/GenBank/DDBJ databases">
        <title>The whole genome sequencing and assembly of Halobacillus mangrovi strain.</title>
        <authorList>
            <person name="Lee S.-J."/>
            <person name="Park M.-K."/>
            <person name="Kim J.-Y."/>
            <person name="Lee Y.-J."/>
            <person name="Yi H."/>
            <person name="Bahn Y.-S."/>
            <person name="Kim J.F."/>
            <person name="Lee D.-W."/>
        </authorList>
    </citation>
    <scope>NUCLEOTIDE SEQUENCE [LARGE SCALE GENOMIC DNA]</scope>
    <source>
        <strain evidence="1 2">KTB 131</strain>
    </source>
</reference>
<accession>A0A1W5ZVM1</accession>
<dbReference type="OrthoDB" id="1955171at2"/>
<dbReference type="KEGG" id="hmn:HM131_11005"/>
<dbReference type="Proteomes" id="UP000192527">
    <property type="component" value="Chromosome"/>
</dbReference>
<dbReference type="AlphaFoldDB" id="A0A1W5ZVM1"/>
<organism evidence="1 2">
    <name type="scientific">Halobacillus mangrovi</name>
    <dbReference type="NCBI Taxonomy" id="402384"/>
    <lineage>
        <taxon>Bacteria</taxon>
        <taxon>Bacillati</taxon>
        <taxon>Bacillota</taxon>
        <taxon>Bacilli</taxon>
        <taxon>Bacillales</taxon>
        <taxon>Bacillaceae</taxon>
        <taxon>Halobacillus</taxon>
    </lineage>
</organism>
<dbReference type="Pfam" id="PF14169">
    <property type="entry name" value="YdjO"/>
    <property type="match status" value="1"/>
</dbReference>
<evidence type="ECO:0000313" key="2">
    <source>
        <dbReference type="Proteomes" id="UP000192527"/>
    </source>
</evidence>
<keyword evidence="2" id="KW-1185">Reference proteome</keyword>
<proteinExistence type="predicted"/>
<dbReference type="STRING" id="402384.HM131_11005"/>
<dbReference type="RefSeq" id="WP_085029808.1">
    <property type="nucleotide sequence ID" value="NZ_CP020772.1"/>
</dbReference>
<sequence length="69" mass="8220">MAFGKKNQTEIKEEETKIWVCTSDDCNCWMRDNFRTNEENICPMCGSKMEEENKVLQVVENNSLYYKQD</sequence>
<name>A0A1W5ZVM1_9BACI</name>
<dbReference type="EMBL" id="CP020772">
    <property type="protein sequence ID" value="ARI77338.1"/>
    <property type="molecule type" value="Genomic_DNA"/>
</dbReference>
<protein>
    <submittedName>
        <fullName evidence="1">Cold-shock protein</fullName>
    </submittedName>
</protein>